<sequence>MDGKIAKASVEIAQLNMLQIQPSLQPPGTFQLDDDFALWLFRMKAANYRTKVRFRPGGVADQRNPAFHTGDDDNSQKVDSKPQQTKVAVDTNPSAQTNMGTTYVAGLETDQGKWAALTGLLRSRAEAGLNAARRSLRKMDWAATKGALAAEFGHTERPPGGYEEVQNGQDGHGCDKTVFFATLQQSLGRALPELDGVLCQQLLSDRFVESVQPAFERAAGQLSVEHLVHLAHGLAQAPLVTLQS</sequence>
<protein>
    <submittedName>
        <fullName evidence="2">Uncharacterized protein</fullName>
    </submittedName>
</protein>
<name>G7Y4K9_CLOSI</name>
<evidence type="ECO:0000313" key="2">
    <source>
        <dbReference type="EMBL" id="GAA47895.1"/>
    </source>
</evidence>
<feature type="compositionally biased region" description="Basic and acidic residues" evidence="1">
    <location>
        <begin position="69"/>
        <end position="80"/>
    </location>
</feature>
<reference key="2">
    <citation type="submission" date="2011-10" db="EMBL/GenBank/DDBJ databases">
        <title>The genome and transcriptome sequence of Clonorchis sinensis provide insights into the carcinogenic liver fluke.</title>
        <authorList>
            <person name="Wang X."/>
            <person name="Huang Y."/>
            <person name="Chen W."/>
            <person name="Liu H."/>
            <person name="Guo L."/>
            <person name="Chen Y."/>
            <person name="Luo F."/>
            <person name="Zhou W."/>
            <person name="Sun J."/>
            <person name="Mao Q."/>
            <person name="Liang P."/>
            <person name="Zhou C."/>
            <person name="Tian Y."/>
            <person name="Men J."/>
            <person name="Lv X."/>
            <person name="Huang L."/>
            <person name="Zhou J."/>
            <person name="Hu Y."/>
            <person name="Li R."/>
            <person name="Zhang F."/>
            <person name="Lei H."/>
            <person name="Li X."/>
            <person name="Hu X."/>
            <person name="Liang C."/>
            <person name="Xu J."/>
            <person name="Wu Z."/>
            <person name="Yu X."/>
        </authorList>
    </citation>
    <scope>NUCLEOTIDE SEQUENCE</scope>
    <source>
        <strain>Henan</strain>
    </source>
</reference>
<evidence type="ECO:0000256" key="1">
    <source>
        <dbReference type="SAM" id="MobiDB-lite"/>
    </source>
</evidence>
<evidence type="ECO:0000313" key="3">
    <source>
        <dbReference type="Proteomes" id="UP000008909"/>
    </source>
</evidence>
<proteinExistence type="predicted"/>
<gene>
    <name evidence="2" type="ORF">CLF_100939</name>
</gene>
<accession>G7Y4K9</accession>
<feature type="compositionally biased region" description="Polar residues" evidence="1">
    <location>
        <begin position="81"/>
        <end position="94"/>
    </location>
</feature>
<dbReference type="EMBL" id="DF142859">
    <property type="protein sequence ID" value="GAA47895.1"/>
    <property type="molecule type" value="Genomic_DNA"/>
</dbReference>
<keyword evidence="3" id="KW-1185">Reference proteome</keyword>
<dbReference type="AlphaFoldDB" id="G7Y4K9"/>
<dbReference type="Proteomes" id="UP000008909">
    <property type="component" value="Unassembled WGS sequence"/>
</dbReference>
<organism evidence="2 3">
    <name type="scientific">Clonorchis sinensis</name>
    <name type="common">Chinese liver fluke</name>
    <dbReference type="NCBI Taxonomy" id="79923"/>
    <lineage>
        <taxon>Eukaryota</taxon>
        <taxon>Metazoa</taxon>
        <taxon>Spiralia</taxon>
        <taxon>Lophotrochozoa</taxon>
        <taxon>Platyhelminthes</taxon>
        <taxon>Trematoda</taxon>
        <taxon>Digenea</taxon>
        <taxon>Opisthorchiida</taxon>
        <taxon>Opisthorchiata</taxon>
        <taxon>Opisthorchiidae</taxon>
        <taxon>Clonorchis</taxon>
    </lineage>
</organism>
<feature type="region of interest" description="Disordered" evidence="1">
    <location>
        <begin position="57"/>
        <end position="94"/>
    </location>
</feature>
<reference evidence="2" key="1">
    <citation type="journal article" date="2011" name="Genome Biol.">
        <title>The draft genome of the carcinogenic human liver fluke Clonorchis sinensis.</title>
        <authorList>
            <person name="Wang X."/>
            <person name="Chen W."/>
            <person name="Huang Y."/>
            <person name="Sun J."/>
            <person name="Men J."/>
            <person name="Liu H."/>
            <person name="Luo F."/>
            <person name="Guo L."/>
            <person name="Lv X."/>
            <person name="Deng C."/>
            <person name="Zhou C."/>
            <person name="Fan Y."/>
            <person name="Li X."/>
            <person name="Huang L."/>
            <person name="Hu Y."/>
            <person name="Liang C."/>
            <person name="Hu X."/>
            <person name="Xu J."/>
            <person name="Yu X."/>
        </authorList>
    </citation>
    <scope>NUCLEOTIDE SEQUENCE [LARGE SCALE GENOMIC DNA]</scope>
    <source>
        <strain evidence="2">Henan</strain>
    </source>
</reference>